<dbReference type="EMBL" id="WMIB01000015">
    <property type="protein sequence ID" value="MTH54568.1"/>
    <property type="molecule type" value="Genomic_DNA"/>
</dbReference>
<protein>
    <submittedName>
        <fullName evidence="2">Uncharacterized protein</fullName>
    </submittedName>
</protein>
<name>A0A7X2V5Z3_9BACI</name>
<sequence>MMGENFNGLALRQGKKCGIYIGIDNRRPVTFRMLVFSWYTSLKRLEPAMFAAEIVKNAILMLSIIQCTFAACLILMGDTLYDQFDHGVFSNPQSFLQNHGISSRMLCLA</sequence>
<dbReference type="OrthoDB" id="2884047at2"/>
<evidence type="ECO:0000256" key="1">
    <source>
        <dbReference type="SAM" id="Phobius"/>
    </source>
</evidence>
<organism evidence="2 3">
    <name type="scientific">Metabacillus mangrovi</name>
    <dbReference type="NCBI Taxonomy" id="1491830"/>
    <lineage>
        <taxon>Bacteria</taxon>
        <taxon>Bacillati</taxon>
        <taxon>Bacillota</taxon>
        <taxon>Bacilli</taxon>
        <taxon>Bacillales</taxon>
        <taxon>Bacillaceae</taxon>
        <taxon>Metabacillus</taxon>
    </lineage>
</organism>
<gene>
    <name evidence="2" type="ORF">GKZ89_14280</name>
</gene>
<dbReference type="AlphaFoldDB" id="A0A7X2V5Z3"/>
<accession>A0A7X2V5Z3</accession>
<keyword evidence="1" id="KW-0812">Transmembrane</keyword>
<dbReference type="Proteomes" id="UP000434639">
    <property type="component" value="Unassembled WGS sequence"/>
</dbReference>
<dbReference type="RefSeq" id="WP_155113079.1">
    <property type="nucleotide sequence ID" value="NZ_WMIB01000015.1"/>
</dbReference>
<reference evidence="2 3" key="1">
    <citation type="journal article" date="2017" name="Int. J. Syst. Evol. Microbiol.">
        <title>Bacillus mangrovi sp. nov., isolated from a sediment sample from a mangrove forest.</title>
        <authorList>
            <person name="Gupta V."/>
            <person name="Singh P.K."/>
            <person name="Korpole S."/>
            <person name="Tanuku N.R.S."/>
            <person name="Pinnaka A.K."/>
        </authorList>
    </citation>
    <scope>NUCLEOTIDE SEQUENCE [LARGE SCALE GENOMIC DNA]</scope>
    <source>
        <strain evidence="2 3">KCTC 33872</strain>
    </source>
</reference>
<evidence type="ECO:0000313" key="2">
    <source>
        <dbReference type="EMBL" id="MTH54568.1"/>
    </source>
</evidence>
<keyword evidence="3" id="KW-1185">Reference proteome</keyword>
<comment type="caution">
    <text evidence="2">The sequence shown here is derived from an EMBL/GenBank/DDBJ whole genome shotgun (WGS) entry which is preliminary data.</text>
</comment>
<proteinExistence type="predicted"/>
<keyword evidence="1" id="KW-0472">Membrane</keyword>
<keyword evidence="1" id="KW-1133">Transmembrane helix</keyword>
<evidence type="ECO:0000313" key="3">
    <source>
        <dbReference type="Proteomes" id="UP000434639"/>
    </source>
</evidence>
<feature type="transmembrane region" description="Helical" evidence="1">
    <location>
        <begin position="58"/>
        <end position="76"/>
    </location>
</feature>